<keyword evidence="5" id="KW-1185">Reference proteome</keyword>
<keyword evidence="4" id="KW-0378">Hydrolase</keyword>
<feature type="signal peptide" evidence="2">
    <location>
        <begin position="1"/>
        <end position="27"/>
    </location>
</feature>
<feature type="compositionally biased region" description="Polar residues" evidence="1">
    <location>
        <begin position="37"/>
        <end position="46"/>
    </location>
</feature>
<dbReference type="PANTHER" id="PTHR37981:SF1">
    <property type="entry name" value="SGNH HYDROLASE-TYPE ESTERASE DOMAIN-CONTAINING PROTEIN"/>
    <property type="match status" value="1"/>
</dbReference>
<keyword evidence="2" id="KW-0732">Signal</keyword>
<dbReference type="Gene3D" id="3.40.50.1110">
    <property type="entry name" value="SGNH hydrolase"/>
    <property type="match status" value="1"/>
</dbReference>
<feature type="region of interest" description="Disordered" evidence="1">
    <location>
        <begin position="28"/>
        <end position="52"/>
    </location>
</feature>
<sequence>MAKRPRLSRVVTTAAALALAASLAGCGAPVPDRAEPTRTSSSSAPGTQPMAPIDDYVALGDSYSAAPLVAPQRPGDVCMRSAVNYPTLIGQEVGASVDDRTCSQAQFEQLTTAQAPSVPPQLDGLTDHTDLVTIGLGANPAASRAWFLDCPRLTASDPHGSPCRDYFERSGTDQVMQVLDQGRQQMVDALHTIHRRSPNARVLVIGYPDIFPATGTCDELGLATGDVAYARRVLQHLNHNLERAAAQGDATYVDTYTATRGHDICASDPWIQGRTSAPGVAMFYHPRAAEQQAVADLVVSLLR</sequence>
<dbReference type="EC" id="3.1.-.-" evidence="4"/>
<proteinExistence type="predicted"/>
<dbReference type="Pfam" id="PF13472">
    <property type="entry name" value="Lipase_GDSL_2"/>
    <property type="match status" value="1"/>
</dbReference>
<dbReference type="EMBL" id="JAUQTA010000002">
    <property type="protein sequence ID" value="MDO7869100.1"/>
    <property type="molecule type" value="Genomic_DNA"/>
</dbReference>
<protein>
    <submittedName>
        <fullName evidence="4">SGNH/GDSL hydrolase family protein</fullName>
        <ecNumber evidence="4">3.1.-.-</ecNumber>
    </submittedName>
</protein>
<comment type="caution">
    <text evidence="4">The sequence shown here is derived from an EMBL/GenBank/DDBJ whole genome shotgun (WGS) entry which is preliminary data.</text>
</comment>
<dbReference type="PANTHER" id="PTHR37981">
    <property type="entry name" value="LIPASE 2"/>
    <property type="match status" value="1"/>
</dbReference>
<accession>A0ABT9B3Z2</accession>
<feature type="domain" description="SGNH hydrolase-type esterase" evidence="3">
    <location>
        <begin position="58"/>
        <end position="289"/>
    </location>
</feature>
<reference evidence="4 5" key="1">
    <citation type="submission" date="2023-07" db="EMBL/GenBank/DDBJ databases">
        <title>Nocardioides sp. nov WY-20 isolated from soil.</title>
        <authorList>
            <person name="Liu B."/>
            <person name="Wan Y."/>
        </authorList>
    </citation>
    <scope>NUCLEOTIDE SEQUENCE [LARGE SCALE GENOMIC DNA]</scope>
    <source>
        <strain evidence="4 5">WY-20</strain>
    </source>
</reference>
<dbReference type="InterPro" id="IPR013830">
    <property type="entry name" value="SGNH_hydro"/>
</dbReference>
<dbReference type="CDD" id="cd01823">
    <property type="entry name" value="SEST_like"/>
    <property type="match status" value="1"/>
</dbReference>
<dbReference type="InterPro" id="IPR036514">
    <property type="entry name" value="SGNH_hydro_sf"/>
</dbReference>
<dbReference type="InterPro" id="IPR037460">
    <property type="entry name" value="SEST-like"/>
</dbReference>
<name>A0ABT9B3Z2_9ACTN</name>
<dbReference type="Proteomes" id="UP001233314">
    <property type="component" value="Unassembled WGS sequence"/>
</dbReference>
<organism evidence="4 5">
    <name type="scientific">Nocardioides jiangxiensis</name>
    <dbReference type="NCBI Taxonomy" id="3064524"/>
    <lineage>
        <taxon>Bacteria</taxon>
        <taxon>Bacillati</taxon>
        <taxon>Actinomycetota</taxon>
        <taxon>Actinomycetes</taxon>
        <taxon>Propionibacteriales</taxon>
        <taxon>Nocardioidaceae</taxon>
        <taxon>Nocardioides</taxon>
    </lineage>
</organism>
<gene>
    <name evidence="4" type="ORF">Q5722_12075</name>
</gene>
<evidence type="ECO:0000256" key="1">
    <source>
        <dbReference type="SAM" id="MobiDB-lite"/>
    </source>
</evidence>
<evidence type="ECO:0000313" key="4">
    <source>
        <dbReference type="EMBL" id="MDO7869100.1"/>
    </source>
</evidence>
<dbReference type="RefSeq" id="WP_305028516.1">
    <property type="nucleotide sequence ID" value="NZ_JAUQTA010000002.1"/>
</dbReference>
<feature type="chain" id="PRO_5047217815" evidence="2">
    <location>
        <begin position="28"/>
        <end position="303"/>
    </location>
</feature>
<evidence type="ECO:0000256" key="2">
    <source>
        <dbReference type="SAM" id="SignalP"/>
    </source>
</evidence>
<evidence type="ECO:0000259" key="3">
    <source>
        <dbReference type="Pfam" id="PF13472"/>
    </source>
</evidence>
<dbReference type="PROSITE" id="PS51257">
    <property type="entry name" value="PROKAR_LIPOPROTEIN"/>
    <property type="match status" value="1"/>
</dbReference>
<dbReference type="GO" id="GO:0016787">
    <property type="term" value="F:hydrolase activity"/>
    <property type="evidence" value="ECO:0007669"/>
    <property type="project" value="UniProtKB-KW"/>
</dbReference>
<dbReference type="SUPFAM" id="SSF52266">
    <property type="entry name" value="SGNH hydrolase"/>
    <property type="match status" value="1"/>
</dbReference>
<evidence type="ECO:0000313" key="5">
    <source>
        <dbReference type="Proteomes" id="UP001233314"/>
    </source>
</evidence>